<evidence type="ECO:0000256" key="4">
    <source>
        <dbReference type="ARBA" id="ARBA00022989"/>
    </source>
</evidence>
<dbReference type="Pfam" id="PF03772">
    <property type="entry name" value="Competence"/>
    <property type="match status" value="1"/>
</dbReference>
<dbReference type="GO" id="GO:0005886">
    <property type="term" value="C:plasma membrane"/>
    <property type="evidence" value="ECO:0007669"/>
    <property type="project" value="UniProtKB-SubCell"/>
</dbReference>
<feature type="transmembrane region" description="Helical" evidence="6">
    <location>
        <begin position="398"/>
        <end position="420"/>
    </location>
</feature>
<dbReference type="InterPro" id="IPR025405">
    <property type="entry name" value="DUF4131"/>
</dbReference>
<feature type="transmembrane region" description="Helical" evidence="6">
    <location>
        <begin position="426"/>
        <end position="456"/>
    </location>
</feature>
<keyword evidence="4 6" id="KW-1133">Transmembrane helix</keyword>
<sequence>MGLWNQFSAVMLRQRGHLFCWVPVCLALGIGWYFSLRAEPSGVMLAAVACVVVVLAVVARALPEVTAPFAVAAALVLLGVLLAAFRAHSVAAPVLGWRYYGPVEGRVVALDRSQSDAPRVTLDQVRLDRVPPARTPPRVRVSLHSTLSGAITPRPGMQVMTTAHLSPPAGPVEPGGFDFQRHAWFAELGAVGYTRVPLLGMADPVEGGIALILFRLRMAASARVRAHLPGDIGGFAAAITTGDRSAISQDALQDLRSSNLAHLLAISGLHMGLLSGVVFGAARLLLALHPVTATRWPSRSIAAGAALIAATGYLALSGGNVATERAYVMCAVALCALMIGRRAISLRAVAIAGIIVLTLRPEALMGPGFQMSFAATTALVAVFGWIRDIEGEVIPKRLRPVAAVVISSAVAGLATAPISAAHFNTIAHYGLVANLLSVPLMGGLVIPAAVLAAILAPFGGEGIPLWAMGLGLEWILSVADVVAHLPGARSFVPGPGGWVLPLLSLGFLWLVLWQGHLRWFGLPAIVLSFALWQGTTRPDVLVADTGTLVGVMTPAGRALSKDKAAGFVARNWLENDGDGADQAVAAQRWAGQEEGIIHLSGKRAVAAFSGCQPEDVVVASADMATDRDWGCQVYDPLRLRKTGAIALNKSAQGWEVTTAKDRAGTRLWNSRPQSQ</sequence>
<proteinExistence type="predicted"/>
<gene>
    <name evidence="9" type="ORF">PL336_08350</name>
</gene>
<organism evidence="9 10">
    <name type="scientific">Sulfitobacter faviae</name>
    <dbReference type="NCBI Taxonomy" id="1775881"/>
    <lineage>
        <taxon>Bacteria</taxon>
        <taxon>Pseudomonadati</taxon>
        <taxon>Pseudomonadota</taxon>
        <taxon>Alphaproteobacteria</taxon>
        <taxon>Rhodobacterales</taxon>
        <taxon>Roseobacteraceae</taxon>
        <taxon>Sulfitobacter</taxon>
    </lineage>
</organism>
<feature type="transmembrane region" description="Helical" evidence="6">
    <location>
        <begin position="16"/>
        <end position="36"/>
    </location>
</feature>
<evidence type="ECO:0000313" key="10">
    <source>
        <dbReference type="Proteomes" id="UP001210770"/>
    </source>
</evidence>
<dbReference type="PANTHER" id="PTHR30619:SF1">
    <property type="entry name" value="RECOMBINATION PROTEIN 2"/>
    <property type="match status" value="1"/>
</dbReference>
<evidence type="ECO:0000259" key="7">
    <source>
        <dbReference type="Pfam" id="PF03772"/>
    </source>
</evidence>
<name>A0AAX3LLG3_9RHOB</name>
<feature type="domain" description="DUF4131" evidence="8">
    <location>
        <begin position="40"/>
        <end position="183"/>
    </location>
</feature>
<dbReference type="InterPro" id="IPR004477">
    <property type="entry name" value="ComEC_N"/>
</dbReference>
<evidence type="ECO:0000256" key="5">
    <source>
        <dbReference type="ARBA" id="ARBA00023136"/>
    </source>
</evidence>
<dbReference type="Proteomes" id="UP001210770">
    <property type="component" value="Chromosome"/>
</dbReference>
<evidence type="ECO:0000256" key="6">
    <source>
        <dbReference type="SAM" id="Phobius"/>
    </source>
</evidence>
<evidence type="ECO:0000313" key="9">
    <source>
        <dbReference type="EMBL" id="WCE68830.1"/>
    </source>
</evidence>
<feature type="transmembrane region" description="Helical" evidence="6">
    <location>
        <begin position="263"/>
        <end position="286"/>
    </location>
</feature>
<accession>A0AAX3LLG3</accession>
<feature type="transmembrane region" description="Helical" evidence="6">
    <location>
        <begin position="463"/>
        <end position="483"/>
    </location>
</feature>
<feature type="transmembrane region" description="Helical" evidence="6">
    <location>
        <begin position="298"/>
        <end position="316"/>
    </location>
</feature>
<keyword evidence="3 6" id="KW-0812">Transmembrane</keyword>
<dbReference type="PANTHER" id="PTHR30619">
    <property type="entry name" value="DNA INTERNALIZATION/COMPETENCE PROTEIN COMEC/REC2"/>
    <property type="match status" value="1"/>
</dbReference>
<feature type="transmembrane region" description="Helical" evidence="6">
    <location>
        <begin position="328"/>
        <end position="357"/>
    </location>
</feature>
<dbReference type="AlphaFoldDB" id="A0AAX3LLG3"/>
<feature type="transmembrane region" description="Helical" evidence="6">
    <location>
        <begin position="68"/>
        <end position="85"/>
    </location>
</feature>
<comment type="subcellular location">
    <subcellularLocation>
        <location evidence="1">Cell membrane</location>
        <topology evidence="1">Multi-pass membrane protein</topology>
    </subcellularLocation>
</comment>
<protein>
    <submittedName>
        <fullName evidence="9">ComEC/Rec2 family competence protein</fullName>
    </submittedName>
</protein>
<evidence type="ECO:0000259" key="8">
    <source>
        <dbReference type="Pfam" id="PF13567"/>
    </source>
</evidence>
<dbReference type="EMBL" id="CP116423">
    <property type="protein sequence ID" value="WCE68830.1"/>
    <property type="molecule type" value="Genomic_DNA"/>
</dbReference>
<evidence type="ECO:0000256" key="2">
    <source>
        <dbReference type="ARBA" id="ARBA00022475"/>
    </source>
</evidence>
<keyword evidence="5 6" id="KW-0472">Membrane</keyword>
<dbReference type="Pfam" id="PF13567">
    <property type="entry name" value="DUF4131"/>
    <property type="match status" value="1"/>
</dbReference>
<dbReference type="NCBIfam" id="TIGR00360">
    <property type="entry name" value="ComEC_N-term"/>
    <property type="match status" value="1"/>
</dbReference>
<feature type="domain" description="ComEC/Rec2-related protein" evidence="7">
    <location>
        <begin position="240"/>
        <end position="514"/>
    </location>
</feature>
<keyword evidence="2" id="KW-1003">Cell membrane</keyword>
<dbReference type="InterPro" id="IPR052159">
    <property type="entry name" value="Competence_DNA_uptake"/>
</dbReference>
<evidence type="ECO:0000256" key="1">
    <source>
        <dbReference type="ARBA" id="ARBA00004651"/>
    </source>
</evidence>
<dbReference type="RefSeq" id="WP_271687129.1">
    <property type="nucleotide sequence ID" value="NZ_CP116423.1"/>
</dbReference>
<feature type="transmembrane region" description="Helical" evidence="6">
    <location>
        <begin position="43"/>
        <end position="62"/>
    </location>
</feature>
<feature type="transmembrane region" description="Helical" evidence="6">
    <location>
        <begin position="369"/>
        <end position="386"/>
    </location>
</feature>
<evidence type="ECO:0000256" key="3">
    <source>
        <dbReference type="ARBA" id="ARBA00022692"/>
    </source>
</evidence>
<feature type="transmembrane region" description="Helical" evidence="6">
    <location>
        <begin position="495"/>
        <end position="513"/>
    </location>
</feature>
<reference evidence="9" key="1">
    <citation type="submission" date="2023-01" db="EMBL/GenBank/DDBJ databases">
        <title>Comparative genomic analysis of cold water coral derived Sulfitobacter faviae: insights into their metabolism and habitat adaptation.</title>
        <authorList>
            <person name="Guo Y."/>
            <person name="Lin S."/>
            <person name="Huang Z."/>
            <person name="Tang K."/>
            <person name="Wang X."/>
        </authorList>
    </citation>
    <scope>NUCLEOTIDE SEQUENCE</scope>
    <source>
        <strain evidence="9">SCSIO W_1865</strain>
    </source>
</reference>